<dbReference type="InterPro" id="IPR012454">
    <property type="entry name" value="DUF1659"/>
</dbReference>
<evidence type="ECO:0000313" key="2">
    <source>
        <dbReference type="EMBL" id="MSS77429.1"/>
    </source>
</evidence>
<evidence type="ECO:0000259" key="1">
    <source>
        <dbReference type="Pfam" id="PF07872"/>
    </source>
</evidence>
<dbReference type="Proteomes" id="UP000441925">
    <property type="component" value="Unassembled WGS sequence"/>
</dbReference>
<protein>
    <recommendedName>
        <fullName evidence="1">DUF1659 domain-containing protein</fullName>
    </recommendedName>
</protein>
<evidence type="ECO:0000313" key="3">
    <source>
        <dbReference type="Proteomes" id="UP000441925"/>
    </source>
</evidence>
<reference evidence="2 3" key="1">
    <citation type="submission" date="2019-08" db="EMBL/GenBank/DDBJ databases">
        <title>In-depth cultivation of the pig gut microbiome towards novel bacterial diversity and tailored functional studies.</title>
        <authorList>
            <person name="Wylensek D."/>
            <person name="Hitch T.C.A."/>
            <person name="Clavel T."/>
        </authorList>
    </citation>
    <scope>NUCLEOTIDE SEQUENCE [LARGE SCALE GENOMIC DNA]</scope>
    <source>
        <strain evidence="2 3">WCA-380-WT-2B</strain>
    </source>
</reference>
<accession>A0A6N7VUQ0</accession>
<dbReference type="Pfam" id="PF07872">
    <property type="entry name" value="DUF1659"/>
    <property type="match status" value="1"/>
</dbReference>
<gene>
    <name evidence="2" type="ORF">FYJ26_03250</name>
</gene>
<comment type="caution">
    <text evidence="2">The sequence shown here is derived from an EMBL/GenBank/DDBJ whole genome shotgun (WGS) entry which is preliminary data.</text>
</comment>
<proteinExistence type="predicted"/>
<dbReference type="AlphaFoldDB" id="A0A6N7VUQ0"/>
<sequence length="60" mass="6886">MKIRILFKINDGAEEKKISRTFSNLNEALSNENLKNFAQAYMSLTDITAYTVEKITSKEI</sequence>
<dbReference type="RefSeq" id="WP_154539559.1">
    <property type="nucleotide sequence ID" value="NZ_VULQ01000003.1"/>
</dbReference>
<organism evidence="2 3">
    <name type="scientific">Anaerococcus porci</name>
    <dbReference type="NCBI Taxonomy" id="2652269"/>
    <lineage>
        <taxon>Bacteria</taxon>
        <taxon>Bacillati</taxon>
        <taxon>Bacillota</taxon>
        <taxon>Tissierellia</taxon>
        <taxon>Tissierellales</taxon>
        <taxon>Peptoniphilaceae</taxon>
        <taxon>Anaerococcus</taxon>
    </lineage>
</organism>
<name>A0A6N7VUQ0_9FIRM</name>
<keyword evidence="3" id="KW-1185">Reference proteome</keyword>
<feature type="domain" description="DUF1659" evidence="1">
    <location>
        <begin position="3"/>
        <end position="60"/>
    </location>
</feature>
<dbReference type="EMBL" id="VULQ01000003">
    <property type="protein sequence ID" value="MSS77429.1"/>
    <property type="molecule type" value="Genomic_DNA"/>
</dbReference>